<evidence type="ECO:0000256" key="1">
    <source>
        <dbReference type="SAM" id="MobiDB-lite"/>
    </source>
</evidence>
<dbReference type="AlphaFoldDB" id="A0A0G9MP05"/>
<name>A0A0G9MP05_9SPHN</name>
<protein>
    <submittedName>
        <fullName evidence="2">Uncharacterized protein</fullName>
    </submittedName>
</protein>
<dbReference type="STRING" id="1581420.AAW00_13575"/>
<reference evidence="2 3" key="1">
    <citation type="submission" date="2015-04" db="EMBL/GenBank/DDBJ databases">
        <title>The draft genome sequence of Erythrobacter luteus KA37.</title>
        <authorList>
            <person name="Zhuang L."/>
            <person name="Liu Y."/>
            <person name="Shao Z."/>
        </authorList>
    </citation>
    <scope>NUCLEOTIDE SEQUENCE [LARGE SCALE GENOMIC DNA]</scope>
    <source>
        <strain evidence="2 3">KA37</strain>
    </source>
</reference>
<sequence length="89" mass="9095">MDMAARKTSGAATTVAKKAGGKLSPATEAAASGAIVEPDLAKASVIDHPSVDTNPRAYVPAESNQIDFNTPSALKDEQEQVAENLAASK</sequence>
<accession>A0A0G9MP05</accession>
<proteinExistence type="predicted"/>
<keyword evidence="3" id="KW-1185">Reference proteome</keyword>
<evidence type="ECO:0000313" key="2">
    <source>
        <dbReference type="EMBL" id="KLE32452.1"/>
    </source>
</evidence>
<comment type="caution">
    <text evidence="2">The sequence shown here is derived from an EMBL/GenBank/DDBJ whole genome shotgun (WGS) entry which is preliminary data.</text>
</comment>
<dbReference type="EMBL" id="LBHB01000004">
    <property type="protein sequence ID" value="KLE32452.1"/>
    <property type="molecule type" value="Genomic_DNA"/>
</dbReference>
<dbReference type="Proteomes" id="UP000053464">
    <property type="component" value="Unassembled WGS sequence"/>
</dbReference>
<organism evidence="2 3">
    <name type="scientific">Aurantiacibacter luteus</name>
    <dbReference type="NCBI Taxonomy" id="1581420"/>
    <lineage>
        <taxon>Bacteria</taxon>
        <taxon>Pseudomonadati</taxon>
        <taxon>Pseudomonadota</taxon>
        <taxon>Alphaproteobacteria</taxon>
        <taxon>Sphingomonadales</taxon>
        <taxon>Erythrobacteraceae</taxon>
        <taxon>Aurantiacibacter</taxon>
    </lineage>
</organism>
<gene>
    <name evidence="2" type="ORF">AAW00_13575</name>
</gene>
<dbReference type="PATRIC" id="fig|1581420.6.peg.2776"/>
<evidence type="ECO:0000313" key="3">
    <source>
        <dbReference type="Proteomes" id="UP000053464"/>
    </source>
</evidence>
<feature type="compositionally biased region" description="Low complexity" evidence="1">
    <location>
        <begin position="7"/>
        <end position="22"/>
    </location>
</feature>
<feature type="region of interest" description="Disordered" evidence="1">
    <location>
        <begin position="1"/>
        <end position="31"/>
    </location>
</feature>